<dbReference type="EMBL" id="CP024785">
    <property type="protein sequence ID" value="AUB41978.1"/>
    <property type="molecule type" value="Genomic_DNA"/>
</dbReference>
<accession>A0A2K8T2P2</accession>
<evidence type="ECO:0000313" key="2">
    <source>
        <dbReference type="Proteomes" id="UP000232003"/>
    </source>
</evidence>
<dbReference type="AlphaFoldDB" id="A0A2K8T2P2"/>
<evidence type="ECO:0000313" key="1">
    <source>
        <dbReference type="EMBL" id="AUB41978.1"/>
    </source>
</evidence>
<gene>
    <name evidence="1" type="ORF">COO91_08073</name>
</gene>
<dbReference type="Proteomes" id="UP000232003">
    <property type="component" value="Chromosome"/>
</dbReference>
<name>A0A2K8T2P2_9NOSO</name>
<organism evidence="1 2">
    <name type="scientific">Nostoc flagelliforme CCNUN1</name>
    <dbReference type="NCBI Taxonomy" id="2038116"/>
    <lineage>
        <taxon>Bacteria</taxon>
        <taxon>Bacillati</taxon>
        <taxon>Cyanobacteriota</taxon>
        <taxon>Cyanophyceae</taxon>
        <taxon>Nostocales</taxon>
        <taxon>Nostocaceae</taxon>
        <taxon>Nostoc</taxon>
    </lineage>
</organism>
<protein>
    <submittedName>
        <fullName evidence="1">Uncharacterized protein</fullName>
    </submittedName>
</protein>
<proteinExistence type="predicted"/>
<keyword evidence="2" id="KW-1185">Reference proteome</keyword>
<dbReference type="KEGG" id="nfl:COO91_08073"/>
<sequence length="43" mass="4923">MSIWGVCHYYGYSICRGWACYKGDRKLSTGRGRFLVVAFVDSL</sequence>
<reference evidence="1 2" key="1">
    <citation type="submission" date="2017-11" db="EMBL/GenBank/DDBJ databases">
        <title>Complete genome of a free-living desiccation-tolerant cyanobacterium and its photosynthetic adaptation to extreme terrestrial habitat.</title>
        <authorList>
            <person name="Shang J."/>
        </authorList>
    </citation>
    <scope>NUCLEOTIDE SEQUENCE [LARGE SCALE GENOMIC DNA]</scope>
    <source>
        <strain evidence="1 2">CCNUN1</strain>
    </source>
</reference>